<dbReference type="PANTHER" id="PTHR35307:SF3">
    <property type="entry name" value="DUF4220 DOMAIN-CONTAINING PROTEIN"/>
    <property type="match status" value="1"/>
</dbReference>
<comment type="caution">
    <text evidence="1">The sequence shown here is derived from an EMBL/GenBank/DDBJ whole genome shotgun (WGS) entry which is preliminary data.</text>
</comment>
<dbReference type="AlphaFoldDB" id="A0AAP0DU97"/>
<name>A0AAP0DU97_9MAGN</name>
<dbReference type="PANTHER" id="PTHR35307">
    <property type="entry name" value="PROTEIN, PUTATIVE-RELATED"/>
    <property type="match status" value="1"/>
</dbReference>
<organism evidence="1 2">
    <name type="scientific">Stephania yunnanensis</name>
    <dbReference type="NCBI Taxonomy" id="152371"/>
    <lineage>
        <taxon>Eukaryota</taxon>
        <taxon>Viridiplantae</taxon>
        <taxon>Streptophyta</taxon>
        <taxon>Embryophyta</taxon>
        <taxon>Tracheophyta</taxon>
        <taxon>Spermatophyta</taxon>
        <taxon>Magnoliopsida</taxon>
        <taxon>Ranunculales</taxon>
        <taxon>Menispermaceae</taxon>
        <taxon>Menispermoideae</taxon>
        <taxon>Cissampelideae</taxon>
        <taxon>Stephania</taxon>
    </lineage>
</organism>
<gene>
    <name evidence="1" type="ORF">Syun_030599</name>
</gene>
<evidence type="ECO:0000313" key="1">
    <source>
        <dbReference type="EMBL" id="KAK9081236.1"/>
    </source>
</evidence>
<accession>A0AAP0DU97</accession>
<evidence type="ECO:0000313" key="2">
    <source>
        <dbReference type="Proteomes" id="UP001420932"/>
    </source>
</evidence>
<dbReference type="EMBL" id="JBBNAF010000056">
    <property type="protein sequence ID" value="KAK9081236.1"/>
    <property type="molecule type" value="Genomic_DNA"/>
</dbReference>
<reference evidence="1 2" key="1">
    <citation type="submission" date="2024-01" db="EMBL/GenBank/DDBJ databases">
        <title>Genome assemblies of Stephania.</title>
        <authorList>
            <person name="Yang L."/>
        </authorList>
    </citation>
    <scope>NUCLEOTIDE SEQUENCE [LARGE SCALE GENOMIC DNA]</scope>
    <source>
        <strain evidence="1">YNDBR</strain>
        <tissue evidence="1">Leaf</tissue>
    </source>
</reference>
<dbReference type="Proteomes" id="UP001420932">
    <property type="component" value="Unassembled WGS sequence"/>
</dbReference>
<protein>
    <submittedName>
        <fullName evidence="1">Uncharacterized protein</fullName>
    </submittedName>
</protein>
<proteinExistence type="predicted"/>
<sequence length="203" mass="23340">MDDAMLYDIFNAFRQRKPWLPCQFFTINSFTLSLLSVATKLPVDLTASMPKIVHQEVTDIINVIGEPRFKVIGCEDAEDLYDHMEQLFIALLHHFIDKLREAIFDGMDDSVPTIEFERHVKLSMKLVSRLNLVGANPLCFSSGKIKSFMNIDSVEEENQSVHNVSPVNESHFDGNFCFTTIRDDQTTETPWTENYTIDRKSLN</sequence>
<keyword evidence="2" id="KW-1185">Reference proteome</keyword>